<evidence type="ECO:0000313" key="4">
    <source>
        <dbReference type="EMBL" id="WTW60683.1"/>
    </source>
</evidence>
<gene>
    <name evidence="4" type="ORF">OG549_08505</name>
</gene>
<dbReference type="Gene3D" id="3.20.20.70">
    <property type="entry name" value="Aldolase class I"/>
    <property type="match status" value="1"/>
</dbReference>
<evidence type="ECO:0000256" key="2">
    <source>
        <dbReference type="SAM" id="MobiDB-lite"/>
    </source>
</evidence>
<dbReference type="AlphaFoldDB" id="A0AAU2V0H9"/>
<organism evidence="4">
    <name type="scientific">Streptomyces sp. NBC_00003</name>
    <dbReference type="NCBI Taxonomy" id="2903608"/>
    <lineage>
        <taxon>Bacteria</taxon>
        <taxon>Bacillati</taxon>
        <taxon>Actinomycetota</taxon>
        <taxon>Actinomycetes</taxon>
        <taxon>Kitasatosporales</taxon>
        <taxon>Streptomycetaceae</taxon>
        <taxon>Streptomyces</taxon>
    </lineage>
</organism>
<sequence length="396" mass="42245">MAISESLPGETRGPAEEKEPLPVLPRVSDATLRDSAHMAGVEFTAKDARIIADLLVRTGVELVEVGMVSGPSSADADLILATHEAVGPEHSMSLVMVRDRQQVAKALDEAVRLGVKSVMFSIPTSQEHAALKLASPSEKYLTTLAKAAIEGAKERGLHVTFSGEDGARTPKERLVPYVEAGFAAGADRFRLAETVAYLSPWQMEAKIADLTAIDGSEIEIHSHNMLGMAVANSLAAARAGAQWISATVGGIGERGGNAPLAELLTSLRVVHGDTRFDLTHLTELSRAALKGAGLGEAFQSGPTTAHAFAYELPGQLSNPSAYETLPAELVGNSRELRVRSRISPALVRWALTDSGIEDGLDVESFTTWLTNRQERDGRPLLDRDGIRKAAVDFQSI</sequence>
<evidence type="ECO:0000259" key="3">
    <source>
        <dbReference type="PROSITE" id="PS50991"/>
    </source>
</evidence>
<dbReference type="PROSITE" id="PS50991">
    <property type="entry name" value="PYR_CT"/>
    <property type="match status" value="1"/>
</dbReference>
<reference evidence="4" key="1">
    <citation type="submission" date="2022-10" db="EMBL/GenBank/DDBJ databases">
        <title>The complete genomes of actinobacterial strains from the NBC collection.</title>
        <authorList>
            <person name="Joergensen T.S."/>
            <person name="Alvarez Arevalo M."/>
            <person name="Sterndorff E.B."/>
            <person name="Faurdal D."/>
            <person name="Vuksanovic O."/>
            <person name="Mourched A.-S."/>
            <person name="Charusanti P."/>
            <person name="Shaw S."/>
            <person name="Blin K."/>
            <person name="Weber T."/>
        </authorList>
    </citation>
    <scope>NUCLEOTIDE SEQUENCE</scope>
    <source>
        <strain evidence="4">NBC_00003</strain>
    </source>
</reference>
<feature type="region of interest" description="Disordered" evidence="2">
    <location>
        <begin position="1"/>
        <end position="21"/>
    </location>
</feature>
<dbReference type="PANTHER" id="PTHR42880">
    <property type="entry name" value="HOMOCITRATE SYNTHASE"/>
    <property type="match status" value="1"/>
</dbReference>
<dbReference type="EMBL" id="CP108318">
    <property type="protein sequence ID" value="WTW60683.1"/>
    <property type="molecule type" value="Genomic_DNA"/>
</dbReference>
<dbReference type="PANTHER" id="PTHR42880:SF1">
    <property type="entry name" value="ISOPROPYLMALATE_HOMOCITRATE_CITRAMALATE SYNTHASE FAMILY PROTEIN"/>
    <property type="match status" value="1"/>
</dbReference>
<name>A0AAU2V0H9_9ACTN</name>
<dbReference type="Pfam" id="PF00682">
    <property type="entry name" value="HMGL-like"/>
    <property type="match status" value="1"/>
</dbReference>
<dbReference type="SUPFAM" id="SSF51569">
    <property type="entry name" value="Aldolase"/>
    <property type="match status" value="1"/>
</dbReference>
<dbReference type="GO" id="GO:0016740">
    <property type="term" value="F:transferase activity"/>
    <property type="evidence" value="ECO:0007669"/>
    <property type="project" value="UniProtKB-KW"/>
</dbReference>
<dbReference type="InterPro" id="IPR013785">
    <property type="entry name" value="Aldolase_TIM"/>
</dbReference>
<proteinExistence type="predicted"/>
<protein>
    <submittedName>
        <fullName evidence="4">Isopropylmalate synthase</fullName>
    </submittedName>
</protein>
<evidence type="ECO:0000256" key="1">
    <source>
        <dbReference type="ARBA" id="ARBA00022679"/>
    </source>
</evidence>
<keyword evidence="1" id="KW-0808">Transferase</keyword>
<feature type="domain" description="Pyruvate carboxyltransferase" evidence="3">
    <location>
        <begin position="25"/>
        <end position="282"/>
    </location>
</feature>
<dbReference type="InterPro" id="IPR000891">
    <property type="entry name" value="PYR_CT"/>
</dbReference>
<accession>A0AAU2V0H9</accession>